<evidence type="ECO:0000313" key="1">
    <source>
        <dbReference type="EMBL" id="AXF55235.1"/>
    </source>
</evidence>
<reference evidence="1 2" key="1">
    <citation type="journal article" date="2018" name="J. Microbiol.">
        <title>Salicibibacter kimchii gen. nov., sp. nov., a moderately halophilic and alkalitolerant bacterium in the family Bacillaceae, isolated from kimchi.</title>
        <authorList>
            <person name="Jang J.Y."/>
            <person name="Oh Y.J."/>
            <person name="Lim S.K."/>
            <person name="Park H.K."/>
            <person name="Lee C."/>
            <person name="Kim J.Y."/>
            <person name="Lee M.A."/>
            <person name="Choi H.J."/>
        </authorList>
    </citation>
    <scope>NUCLEOTIDE SEQUENCE [LARGE SCALE GENOMIC DNA]</scope>
    <source>
        <strain evidence="1 2">NKC1-1</strain>
    </source>
</reference>
<name>A0A345BWA4_9BACI</name>
<dbReference type="OrthoDB" id="9813719at2"/>
<dbReference type="Proteomes" id="UP000252100">
    <property type="component" value="Chromosome"/>
</dbReference>
<keyword evidence="2" id="KW-1185">Reference proteome</keyword>
<organism evidence="1 2">
    <name type="scientific">Salicibibacter kimchii</name>
    <dbReference type="NCBI Taxonomy" id="2099786"/>
    <lineage>
        <taxon>Bacteria</taxon>
        <taxon>Bacillati</taxon>
        <taxon>Bacillota</taxon>
        <taxon>Bacilli</taxon>
        <taxon>Bacillales</taxon>
        <taxon>Bacillaceae</taxon>
        <taxon>Salicibibacter</taxon>
    </lineage>
</organism>
<gene>
    <name evidence="1" type="ORF">DT065_03835</name>
</gene>
<dbReference type="AlphaFoldDB" id="A0A345BWA4"/>
<protein>
    <submittedName>
        <fullName evidence="1">Uncharacterized protein</fullName>
    </submittedName>
</protein>
<dbReference type="EMBL" id="CP031092">
    <property type="protein sequence ID" value="AXF55235.1"/>
    <property type="molecule type" value="Genomic_DNA"/>
</dbReference>
<proteinExistence type="predicted"/>
<evidence type="ECO:0000313" key="2">
    <source>
        <dbReference type="Proteomes" id="UP000252100"/>
    </source>
</evidence>
<sequence length="80" mass="9350">MTTFNNFTKLKEKVDKHRPLSPEKMEMLDEKFEIDWTFHSNAIEGNTMSIRETTLFLQEDLTSKGNVERIFGDPKPRGSD</sequence>
<dbReference type="RefSeq" id="WP_114371038.1">
    <property type="nucleotide sequence ID" value="NZ_CP031092.1"/>
</dbReference>
<accession>A0A345BWA4</accession>
<dbReference type="Gene3D" id="1.10.3290.10">
    <property type="entry name" value="Fido-like domain"/>
    <property type="match status" value="1"/>
</dbReference>
<dbReference type="KEGG" id="rue:DT065_03835"/>
<dbReference type="InterPro" id="IPR036597">
    <property type="entry name" value="Fido-like_dom_sf"/>
</dbReference>